<dbReference type="NCBIfam" id="TIGR00228">
    <property type="entry name" value="ruvC"/>
    <property type="match status" value="1"/>
</dbReference>
<keyword evidence="16" id="KW-1185">Reference proteome</keyword>
<dbReference type="GO" id="GO:0005737">
    <property type="term" value="C:cytoplasm"/>
    <property type="evidence" value="ECO:0007669"/>
    <property type="project" value="UniProtKB-SubCell"/>
</dbReference>
<dbReference type="FunCoup" id="A0A395JS05">
    <property type="interactions" value="236"/>
</dbReference>
<evidence type="ECO:0000256" key="1">
    <source>
        <dbReference type="ARBA" id="ARBA00009518"/>
    </source>
</evidence>
<dbReference type="GO" id="GO:0008821">
    <property type="term" value="F:crossover junction DNA endonuclease activity"/>
    <property type="evidence" value="ECO:0007669"/>
    <property type="project" value="UniProtKB-UniRule"/>
</dbReference>
<keyword evidence="10 13" id="KW-0233">DNA recombination</keyword>
<evidence type="ECO:0000256" key="5">
    <source>
        <dbReference type="ARBA" id="ARBA00022759"/>
    </source>
</evidence>
<comment type="catalytic activity">
    <reaction evidence="12 13">
        <text>Endonucleolytic cleavage at a junction such as a reciprocal single-stranded crossover between two homologous DNA duplexes (Holliday junction).</text>
        <dbReference type="EC" id="3.1.21.10"/>
    </reaction>
</comment>
<gene>
    <name evidence="13" type="primary">ruvC</name>
    <name evidence="15" type="ORF">DFR28_101612</name>
</gene>
<keyword evidence="8 13" id="KW-0460">Magnesium</keyword>
<sequence length="173" mass="18795">MNNRSPITILGIDPGSRITGVGVITARGSDLKYVYSESLKLPKGELAIRLHDIYARLQHIIEQTKPDMVAIERVFLAKNPQSALVLGHARGAAMLAAVNNSLPIVEYSATEIKKTVVGRGRADKAQVQHMMRVLLGLRTAPEEDASDALAAAVCHAHHQQINTTVREAGYKIL</sequence>
<dbReference type="InterPro" id="IPR012337">
    <property type="entry name" value="RNaseH-like_sf"/>
</dbReference>
<comment type="similarity">
    <text evidence="1 13">Belongs to the RuvC family.</text>
</comment>
<feature type="binding site" evidence="13">
    <location>
        <position position="72"/>
    </location>
    <ligand>
        <name>Mg(2+)</name>
        <dbReference type="ChEBI" id="CHEBI:18420"/>
        <label>2</label>
    </ligand>
</feature>
<dbReference type="GO" id="GO:0048476">
    <property type="term" value="C:Holliday junction resolvase complex"/>
    <property type="evidence" value="ECO:0007669"/>
    <property type="project" value="UniProtKB-UniRule"/>
</dbReference>
<evidence type="ECO:0000256" key="8">
    <source>
        <dbReference type="ARBA" id="ARBA00022842"/>
    </source>
</evidence>
<evidence type="ECO:0000256" key="13">
    <source>
        <dbReference type="HAMAP-Rule" id="MF_00034"/>
    </source>
</evidence>
<evidence type="ECO:0000313" key="15">
    <source>
        <dbReference type="EMBL" id="RBP53226.1"/>
    </source>
</evidence>
<dbReference type="Proteomes" id="UP000253083">
    <property type="component" value="Unassembled WGS sequence"/>
</dbReference>
<feature type="binding site" evidence="13">
    <location>
        <position position="13"/>
    </location>
    <ligand>
        <name>Mg(2+)</name>
        <dbReference type="ChEBI" id="CHEBI:18420"/>
        <label>1</label>
    </ligand>
</feature>
<dbReference type="GO" id="GO:0006310">
    <property type="term" value="P:DNA recombination"/>
    <property type="evidence" value="ECO:0007669"/>
    <property type="project" value="UniProtKB-UniRule"/>
</dbReference>
<dbReference type="PROSITE" id="PS01321">
    <property type="entry name" value="RUVC"/>
    <property type="match status" value="1"/>
</dbReference>
<evidence type="ECO:0000256" key="7">
    <source>
        <dbReference type="ARBA" id="ARBA00022801"/>
    </source>
</evidence>
<evidence type="ECO:0000256" key="3">
    <source>
        <dbReference type="ARBA" id="ARBA00022722"/>
    </source>
</evidence>
<evidence type="ECO:0000256" key="4">
    <source>
        <dbReference type="ARBA" id="ARBA00022723"/>
    </source>
</evidence>
<keyword evidence="9 13" id="KW-0238">DNA-binding</keyword>
<evidence type="ECO:0000256" key="12">
    <source>
        <dbReference type="ARBA" id="ARBA00029354"/>
    </source>
</evidence>
<feature type="binding site" evidence="13">
    <location>
        <position position="144"/>
    </location>
    <ligand>
        <name>Mg(2+)</name>
        <dbReference type="ChEBI" id="CHEBI:18420"/>
        <label>1</label>
    </ligand>
</feature>
<keyword evidence="2 13" id="KW-0963">Cytoplasm</keyword>
<dbReference type="SUPFAM" id="SSF53098">
    <property type="entry name" value="Ribonuclease H-like"/>
    <property type="match status" value="1"/>
</dbReference>
<evidence type="ECO:0000256" key="6">
    <source>
        <dbReference type="ARBA" id="ARBA00022763"/>
    </source>
</evidence>
<dbReference type="HAMAP" id="MF_00034">
    <property type="entry name" value="RuvC"/>
    <property type="match status" value="1"/>
</dbReference>
<proteinExistence type="inferred from homology"/>
<dbReference type="InParanoid" id="A0A395JS05"/>
<keyword evidence="6 13" id="KW-0227">DNA damage</keyword>
<keyword evidence="4 13" id="KW-0479">Metal-binding</keyword>
<dbReference type="InterPro" id="IPR036397">
    <property type="entry name" value="RNaseH_sf"/>
</dbReference>
<organism evidence="15 16">
    <name type="scientific">Arenicella xantha</name>
    <dbReference type="NCBI Taxonomy" id="644221"/>
    <lineage>
        <taxon>Bacteria</taxon>
        <taxon>Pseudomonadati</taxon>
        <taxon>Pseudomonadota</taxon>
        <taxon>Gammaproteobacteria</taxon>
        <taxon>Arenicellales</taxon>
        <taxon>Arenicellaceae</taxon>
        <taxon>Arenicella</taxon>
    </lineage>
</organism>
<comment type="function">
    <text evidence="13">The RuvA-RuvB-RuvC complex processes Holliday junction (HJ) DNA during genetic recombination and DNA repair. Endonuclease that resolves HJ intermediates. Cleaves cruciform DNA by making single-stranded nicks across the HJ at symmetrical positions within the homologous arms, yielding a 5'-phosphate and a 3'-hydroxyl group; requires a central core of homology in the junction. The consensus cleavage sequence is 5'-(A/T)TT(C/G)-3'. Cleavage occurs on the 3'-side of the TT dinucleotide at the point of strand exchange. HJ branch migration catalyzed by RuvA-RuvB allows RuvC to scan DNA until it finds its consensus sequence, where it cleaves and resolves the cruciform DNA.</text>
</comment>
<dbReference type="InterPro" id="IPR002176">
    <property type="entry name" value="X-over_junc_endoDNase_RuvC"/>
</dbReference>
<evidence type="ECO:0000256" key="2">
    <source>
        <dbReference type="ARBA" id="ARBA00022490"/>
    </source>
</evidence>
<evidence type="ECO:0000256" key="14">
    <source>
        <dbReference type="NCBIfam" id="TIGR00228"/>
    </source>
</evidence>
<reference evidence="15 16" key="1">
    <citation type="submission" date="2018-06" db="EMBL/GenBank/DDBJ databases">
        <title>Genomic Encyclopedia of Type Strains, Phase IV (KMG-IV): sequencing the most valuable type-strain genomes for metagenomic binning, comparative biology and taxonomic classification.</title>
        <authorList>
            <person name="Goeker M."/>
        </authorList>
    </citation>
    <scope>NUCLEOTIDE SEQUENCE [LARGE SCALE GENOMIC DNA]</scope>
    <source>
        <strain evidence="15 16">DSM 24032</strain>
    </source>
</reference>
<dbReference type="InterPro" id="IPR020563">
    <property type="entry name" value="X-over_junc_endoDNase_Mg_BS"/>
</dbReference>
<keyword evidence="5 13" id="KW-0255">Endonuclease</keyword>
<dbReference type="Pfam" id="PF02075">
    <property type="entry name" value="RuvC"/>
    <property type="match status" value="1"/>
</dbReference>
<dbReference type="GO" id="GO:0003677">
    <property type="term" value="F:DNA binding"/>
    <property type="evidence" value="ECO:0007669"/>
    <property type="project" value="UniProtKB-KW"/>
</dbReference>
<dbReference type="PRINTS" id="PR00696">
    <property type="entry name" value="RSOLVASERUVC"/>
</dbReference>
<dbReference type="PANTHER" id="PTHR30194">
    <property type="entry name" value="CROSSOVER JUNCTION ENDODEOXYRIBONUCLEASE RUVC"/>
    <property type="match status" value="1"/>
</dbReference>
<feature type="active site" evidence="13">
    <location>
        <position position="13"/>
    </location>
</feature>
<keyword evidence="3 13" id="KW-0540">Nuclease</keyword>
<evidence type="ECO:0000256" key="11">
    <source>
        <dbReference type="ARBA" id="ARBA00023204"/>
    </source>
</evidence>
<keyword evidence="11 13" id="KW-0234">DNA repair</keyword>
<dbReference type="EMBL" id="QNRT01000001">
    <property type="protein sequence ID" value="RBP53226.1"/>
    <property type="molecule type" value="Genomic_DNA"/>
</dbReference>
<comment type="subunit">
    <text evidence="13">Homodimer which binds Holliday junction (HJ) DNA. The HJ becomes 2-fold symmetrical on binding to RuvC with unstacked arms; it has a different conformation from HJ DNA in complex with RuvA. In the full resolvosome a probable DNA-RuvA(4)-RuvB(12)-RuvC(2) complex forms which resolves the HJ.</text>
</comment>
<dbReference type="FunFam" id="3.30.420.10:FF:000002">
    <property type="entry name" value="Crossover junction endodeoxyribonuclease RuvC"/>
    <property type="match status" value="1"/>
</dbReference>
<evidence type="ECO:0000256" key="10">
    <source>
        <dbReference type="ARBA" id="ARBA00023172"/>
    </source>
</evidence>
<protein>
    <recommendedName>
        <fullName evidence="13 14">Crossover junction endodeoxyribonuclease RuvC</fullName>
        <ecNumber evidence="13 14">3.1.21.10</ecNumber>
    </recommendedName>
    <alternativeName>
        <fullName evidence="13">Holliday junction nuclease RuvC</fullName>
    </alternativeName>
    <alternativeName>
        <fullName evidence="13">Holliday junction resolvase RuvC</fullName>
    </alternativeName>
</protein>
<comment type="cofactor">
    <cofactor evidence="13">
        <name>Mg(2+)</name>
        <dbReference type="ChEBI" id="CHEBI:18420"/>
    </cofactor>
    <text evidence="13">Binds 2 Mg(2+) ion per subunit.</text>
</comment>
<name>A0A395JS05_9GAMM</name>
<dbReference type="EC" id="3.1.21.10" evidence="13 14"/>
<dbReference type="Gene3D" id="3.30.420.10">
    <property type="entry name" value="Ribonuclease H-like superfamily/Ribonuclease H"/>
    <property type="match status" value="1"/>
</dbReference>
<accession>A0A395JS05</accession>
<dbReference type="AlphaFoldDB" id="A0A395JS05"/>
<dbReference type="CDD" id="cd16962">
    <property type="entry name" value="RuvC"/>
    <property type="match status" value="1"/>
</dbReference>
<keyword evidence="7 13" id="KW-0378">Hydrolase</keyword>
<feature type="active site" evidence="13">
    <location>
        <position position="144"/>
    </location>
</feature>
<comment type="caution">
    <text evidence="15">The sequence shown here is derived from an EMBL/GenBank/DDBJ whole genome shotgun (WGS) entry which is preliminary data.</text>
</comment>
<dbReference type="GO" id="GO:0006281">
    <property type="term" value="P:DNA repair"/>
    <property type="evidence" value="ECO:0007669"/>
    <property type="project" value="UniProtKB-UniRule"/>
</dbReference>
<feature type="active site" evidence="13">
    <location>
        <position position="72"/>
    </location>
</feature>
<dbReference type="PANTHER" id="PTHR30194:SF3">
    <property type="entry name" value="CROSSOVER JUNCTION ENDODEOXYRIBONUCLEASE RUVC"/>
    <property type="match status" value="1"/>
</dbReference>
<evidence type="ECO:0000256" key="9">
    <source>
        <dbReference type="ARBA" id="ARBA00023125"/>
    </source>
</evidence>
<comment type="subcellular location">
    <subcellularLocation>
        <location evidence="13">Cytoplasm</location>
    </subcellularLocation>
</comment>
<evidence type="ECO:0000313" key="16">
    <source>
        <dbReference type="Proteomes" id="UP000253083"/>
    </source>
</evidence>
<dbReference type="GO" id="GO:0000287">
    <property type="term" value="F:magnesium ion binding"/>
    <property type="evidence" value="ECO:0007669"/>
    <property type="project" value="UniProtKB-UniRule"/>
</dbReference>